<keyword evidence="2" id="KW-1185">Reference proteome</keyword>
<dbReference type="Proteomes" id="UP000050640">
    <property type="component" value="Unplaced"/>
</dbReference>
<dbReference type="AlphaFoldDB" id="A0A0R3S5P6"/>
<keyword evidence="1" id="KW-0732">Signal</keyword>
<reference evidence="3" key="1">
    <citation type="submission" date="2017-02" db="UniProtKB">
        <authorList>
            <consortium name="WormBaseParasite"/>
        </authorList>
    </citation>
    <scope>IDENTIFICATION</scope>
</reference>
<name>A0A0R3S5P6_9BILA</name>
<dbReference type="WBParaSite" id="EEL_0001011501-mRNA-1">
    <property type="protein sequence ID" value="EEL_0001011501-mRNA-1"/>
    <property type="gene ID" value="EEL_0001011501"/>
</dbReference>
<organism evidence="2 3">
    <name type="scientific">Elaeophora elaphi</name>
    <dbReference type="NCBI Taxonomy" id="1147741"/>
    <lineage>
        <taxon>Eukaryota</taxon>
        <taxon>Metazoa</taxon>
        <taxon>Ecdysozoa</taxon>
        <taxon>Nematoda</taxon>
        <taxon>Chromadorea</taxon>
        <taxon>Rhabditida</taxon>
        <taxon>Spirurina</taxon>
        <taxon>Spiruromorpha</taxon>
        <taxon>Filarioidea</taxon>
        <taxon>Onchocercidae</taxon>
        <taxon>Elaeophora</taxon>
    </lineage>
</organism>
<proteinExistence type="predicted"/>
<protein>
    <submittedName>
        <fullName evidence="3">Cadherin domain-containing protein</fullName>
    </submittedName>
</protein>
<evidence type="ECO:0000313" key="3">
    <source>
        <dbReference type="WBParaSite" id="EEL_0001011501-mRNA-1"/>
    </source>
</evidence>
<dbReference type="STRING" id="1147741.A0A0R3S5P6"/>
<feature type="signal peptide" evidence="1">
    <location>
        <begin position="1"/>
        <end position="21"/>
    </location>
</feature>
<evidence type="ECO:0000256" key="1">
    <source>
        <dbReference type="SAM" id="SignalP"/>
    </source>
</evidence>
<evidence type="ECO:0000313" key="2">
    <source>
        <dbReference type="Proteomes" id="UP000050640"/>
    </source>
</evidence>
<accession>A0A0R3S5P6</accession>
<feature type="chain" id="PRO_5006448036" evidence="1">
    <location>
        <begin position="22"/>
        <end position="98"/>
    </location>
</feature>
<sequence>MASRRLLLLALLLFGCGLSSSARKREREIDAFQFTAPVYNVSLEENARGKDIYAIVNEPIRMGVPLPSDDAILKFRIVEVIRRKCCISIPSLSFHLNF</sequence>
<dbReference type="PROSITE" id="PS51257">
    <property type="entry name" value="PROKAR_LIPOPROTEIN"/>
    <property type="match status" value="1"/>
</dbReference>